<dbReference type="Pfam" id="PF13810">
    <property type="entry name" value="DUF4185"/>
    <property type="match status" value="1"/>
</dbReference>
<dbReference type="EMBL" id="LT629971">
    <property type="protein sequence ID" value="SEH74268.1"/>
    <property type="molecule type" value="Genomic_DNA"/>
</dbReference>
<keyword evidence="4" id="KW-1185">Reference proteome</keyword>
<feature type="compositionally biased region" description="Low complexity" evidence="1">
    <location>
        <begin position="115"/>
        <end position="145"/>
    </location>
</feature>
<feature type="compositionally biased region" description="Low complexity" evidence="1">
    <location>
        <begin position="31"/>
        <end position="66"/>
    </location>
</feature>
<dbReference type="OrthoDB" id="284233at2"/>
<reference evidence="4" key="1">
    <citation type="submission" date="2016-10" db="EMBL/GenBank/DDBJ databases">
        <authorList>
            <person name="Varghese N."/>
            <person name="Submissions S."/>
        </authorList>
    </citation>
    <scope>NUCLEOTIDE SEQUENCE [LARGE SCALE GENOMIC DNA]</scope>
    <source>
        <strain evidence="4">DSM 45405</strain>
    </source>
</reference>
<evidence type="ECO:0000313" key="3">
    <source>
        <dbReference type="EMBL" id="SEH74268.1"/>
    </source>
</evidence>
<evidence type="ECO:0000256" key="1">
    <source>
        <dbReference type="SAM" id="MobiDB-lite"/>
    </source>
</evidence>
<proteinExistence type="predicted"/>
<feature type="region of interest" description="Disordered" evidence="1">
    <location>
        <begin position="31"/>
        <end position="188"/>
    </location>
</feature>
<organism evidence="3 4">
    <name type="scientific">Mycolicibacterium rutilum</name>
    <name type="common">Mycobacterium rutilum</name>
    <dbReference type="NCBI Taxonomy" id="370526"/>
    <lineage>
        <taxon>Bacteria</taxon>
        <taxon>Bacillati</taxon>
        <taxon>Actinomycetota</taxon>
        <taxon>Actinomycetes</taxon>
        <taxon>Mycobacteriales</taxon>
        <taxon>Mycobacteriaceae</taxon>
        <taxon>Mycolicibacterium</taxon>
    </lineage>
</organism>
<dbReference type="AlphaFoldDB" id="A0A1H6KRU9"/>
<evidence type="ECO:0000259" key="2">
    <source>
        <dbReference type="Pfam" id="PF13810"/>
    </source>
</evidence>
<dbReference type="STRING" id="370526.SAMN04489835_3540"/>
<feature type="domain" description="DUF4185" evidence="2">
    <location>
        <begin position="345"/>
        <end position="702"/>
    </location>
</feature>
<dbReference type="InterPro" id="IPR025442">
    <property type="entry name" value="DUF4185"/>
</dbReference>
<gene>
    <name evidence="3" type="ORF">SAMN04489835_3540</name>
</gene>
<accession>A0A1H6KRU9</accession>
<dbReference type="Proteomes" id="UP000182915">
    <property type="component" value="Chromosome I"/>
</dbReference>
<sequence length="708" mass="74759">MGAAHYIGRVGGLAVALGVGTAIATGHGIATADTTESQSESTSEQSSTDNDTAGTTTTSGTTTAGDSHVDAGDDDGEAEAPTTSTTTSTTVTDGVTVRAQTNTSAEPTEEPTEEPTPTAEPTKTAEPTPTEEPTPTAEPTKTAEPTPKPAPDKRAPEVAPTAATSSEQTNATPSAARVQSLSDPAATVQKPAKVAVFADARSLAAPDASPLLTTSQPISTPAAATPSLPNLFTAVTNVVSSTINWILNPFAGTAPSTPAQPPLIWGLLAFARREFENFFAALTGRSETAAVQQPMAALALAAAPNTPLYSPFPNAQVSPSTQFVAWVTGNYQYPNNGQYSDLIADTSTRYTVGGTDLGIMWDNGIPDNPLTKDINENQILIAVGDTFADGNMSVDWRSNTIFRSSDRDLSNGMEIPDGQWYTGNMFGGAPLGPDGYPNRARQVIFAEGLPAGITLIPTAGISVPNPDSKYGARQYVSFMSVTQWGAPGSWTTNYSALAYSDDNGETFHVAPQTVRYNQPWSGNQNFQQMAFVRPGDGYVYVYGTPNGRQGAAHLARVQEQNMLDLSKYEYWSKGSSGFFGWGATPAGWKKNNPAAATAVFGVDKGACGVANPGNQVSEMSVQYNKALGKYVVLHGDQFNNIVMRTSDTPQGSWSSAKVLMTQQNGGIYAPMMHPWSPSTLGTGTDLYWNLSLWSDYNVMLMRTDLTKV</sequence>
<feature type="compositionally biased region" description="Polar residues" evidence="1">
    <location>
        <begin position="162"/>
        <end position="182"/>
    </location>
</feature>
<dbReference type="RefSeq" id="WP_083408260.1">
    <property type="nucleotide sequence ID" value="NZ_LT629971.1"/>
</dbReference>
<feature type="compositionally biased region" description="Low complexity" evidence="1">
    <location>
        <begin position="79"/>
        <end position="97"/>
    </location>
</feature>
<evidence type="ECO:0000313" key="4">
    <source>
        <dbReference type="Proteomes" id="UP000182915"/>
    </source>
</evidence>
<name>A0A1H6KRU9_MYCRU</name>
<protein>
    <recommendedName>
        <fullName evidence="2">DUF4185 domain-containing protein</fullName>
    </recommendedName>
</protein>